<dbReference type="Proteomes" id="UP001157502">
    <property type="component" value="Chromosome 20"/>
</dbReference>
<accession>A0ACC2FYB3</accession>
<name>A0ACC2FYB3_DALPE</name>
<sequence>MPTIWMVVLHLYISHAVAEEIRDHRRVFGRKGGSILLDIKLNQSHQSGSETKPDVRWKHSDMYIVKNFKVQPNFTKMYKLFSNGSLMIHQGKATAHGNYVVEQYDGNGDCKFKQTIKLIMLEPVTKPTVSYFCNDNGTIVLTCSVEKGVQVVINWITEDCLSTNTLSTSPVMFTVPILMLAVTILNLKRWCKKTKPTSVEENQYIEMQVHSFSQPQEEATINTDASPINTDASHYDVQENHYVEMQGDLLSQPQEGATAGTDCDTSEYEFCRPMLTSNQRMITKVMDMDNNNIYS</sequence>
<organism evidence="1 2">
    <name type="scientific">Dallia pectoralis</name>
    <name type="common">Alaska blackfish</name>
    <dbReference type="NCBI Taxonomy" id="75939"/>
    <lineage>
        <taxon>Eukaryota</taxon>
        <taxon>Metazoa</taxon>
        <taxon>Chordata</taxon>
        <taxon>Craniata</taxon>
        <taxon>Vertebrata</taxon>
        <taxon>Euteleostomi</taxon>
        <taxon>Actinopterygii</taxon>
        <taxon>Neopterygii</taxon>
        <taxon>Teleostei</taxon>
        <taxon>Protacanthopterygii</taxon>
        <taxon>Esociformes</taxon>
        <taxon>Umbridae</taxon>
        <taxon>Dallia</taxon>
    </lineage>
</organism>
<evidence type="ECO:0000313" key="1">
    <source>
        <dbReference type="EMBL" id="KAJ7996414.1"/>
    </source>
</evidence>
<gene>
    <name evidence="1" type="ORF">DPEC_G00236830</name>
</gene>
<comment type="caution">
    <text evidence="1">The sequence shown here is derived from an EMBL/GenBank/DDBJ whole genome shotgun (WGS) entry which is preliminary data.</text>
</comment>
<keyword evidence="2" id="KW-1185">Reference proteome</keyword>
<protein>
    <submittedName>
        <fullName evidence="1">Uncharacterized protein</fullName>
    </submittedName>
</protein>
<reference evidence="1" key="1">
    <citation type="submission" date="2021-05" db="EMBL/GenBank/DDBJ databases">
        <authorList>
            <person name="Pan Q."/>
            <person name="Jouanno E."/>
            <person name="Zahm M."/>
            <person name="Klopp C."/>
            <person name="Cabau C."/>
            <person name="Louis A."/>
            <person name="Berthelot C."/>
            <person name="Parey E."/>
            <person name="Roest Crollius H."/>
            <person name="Montfort J."/>
            <person name="Robinson-Rechavi M."/>
            <person name="Bouchez O."/>
            <person name="Lampietro C."/>
            <person name="Lopez Roques C."/>
            <person name="Donnadieu C."/>
            <person name="Postlethwait J."/>
            <person name="Bobe J."/>
            <person name="Dillon D."/>
            <person name="Chandos A."/>
            <person name="von Hippel F."/>
            <person name="Guiguen Y."/>
        </authorList>
    </citation>
    <scope>NUCLEOTIDE SEQUENCE</scope>
    <source>
        <strain evidence="1">YG-Jan2019</strain>
    </source>
</reference>
<dbReference type="EMBL" id="CM055747">
    <property type="protein sequence ID" value="KAJ7996414.1"/>
    <property type="molecule type" value="Genomic_DNA"/>
</dbReference>
<evidence type="ECO:0000313" key="2">
    <source>
        <dbReference type="Proteomes" id="UP001157502"/>
    </source>
</evidence>
<proteinExistence type="predicted"/>